<organism evidence="6 7">
    <name type="scientific">Macrosiphum euphorbiae</name>
    <name type="common">potato aphid</name>
    <dbReference type="NCBI Taxonomy" id="13131"/>
    <lineage>
        <taxon>Eukaryota</taxon>
        <taxon>Metazoa</taxon>
        <taxon>Ecdysozoa</taxon>
        <taxon>Arthropoda</taxon>
        <taxon>Hexapoda</taxon>
        <taxon>Insecta</taxon>
        <taxon>Pterygota</taxon>
        <taxon>Neoptera</taxon>
        <taxon>Paraneoptera</taxon>
        <taxon>Hemiptera</taxon>
        <taxon>Sternorrhyncha</taxon>
        <taxon>Aphidomorpha</taxon>
        <taxon>Aphidoidea</taxon>
        <taxon>Aphididae</taxon>
        <taxon>Macrosiphini</taxon>
        <taxon>Macrosiphum</taxon>
    </lineage>
</organism>
<dbReference type="PROSITE" id="PS50089">
    <property type="entry name" value="ZF_RING_2"/>
    <property type="match status" value="1"/>
</dbReference>
<dbReference type="Proteomes" id="UP001160148">
    <property type="component" value="Unassembled WGS sequence"/>
</dbReference>
<evidence type="ECO:0000256" key="3">
    <source>
        <dbReference type="PROSITE-ProRule" id="PRU00175"/>
    </source>
</evidence>
<accession>A0AAV0XK45</accession>
<dbReference type="AlphaFoldDB" id="A0AAV0XK45"/>
<evidence type="ECO:0000256" key="2">
    <source>
        <dbReference type="ARBA" id="ARBA00022833"/>
    </source>
</evidence>
<dbReference type="EMBL" id="CARXXK010000005">
    <property type="protein sequence ID" value="CAI6368192.1"/>
    <property type="molecule type" value="Genomic_DNA"/>
</dbReference>
<feature type="region of interest" description="Disordered" evidence="4">
    <location>
        <begin position="253"/>
        <end position="272"/>
    </location>
</feature>
<evidence type="ECO:0000256" key="1">
    <source>
        <dbReference type="ARBA" id="ARBA00022771"/>
    </source>
</evidence>
<gene>
    <name evidence="6" type="ORF">MEUPH1_LOCUS22579</name>
</gene>
<dbReference type="InterPro" id="IPR013083">
    <property type="entry name" value="Znf_RING/FYVE/PHD"/>
</dbReference>
<comment type="caution">
    <text evidence="6">The sequence shown here is derived from an EMBL/GenBank/DDBJ whole genome shotgun (WGS) entry which is preliminary data.</text>
</comment>
<evidence type="ECO:0000313" key="6">
    <source>
        <dbReference type="EMBL" id="CAI6368192.1"/>
    </source>
</evidence>
<dbReference type="GO" id="GO:0008270">
    <property type="term" value="F:zinc ion binding"/>
    <property type="evidence" value="ECO:0007669"/>
    <property type="project" value="UniProtKB-KW"/>
</dbReference>
<keyword evidence="1 3" id="KW-0479">Metal-binding</keyword>
<evidence type="ECO:0000259" key="5">
    <source>
        <dbReference type="PROSITE" id="PS50089"/>
    </source>
</evidence>
<dbReference type="SUPFAM" id="SSF57850">
    <property type="entry name" value="RING/U-box"/>
    <property type="match status" value="1"/>
</dbReference>
<proteinExistence type="predicted"/>
<keyword evidence="1 3" id="KW-0863">Zinc-finger</keyword>
<reference evidence="6 7" key="1">
    <citation type="submission" date="2023-01" db="EMBL/GenBank/DDBJ databases">
        <authorList>
            <person name="Whitehead M."/>
        </authorList>
    </citation>
    <scope>NUCLEOTIDE SEQUENCE [LARGE SCALE GENOMIC DNA]</scope>
</reference>
<sequence>MTDFEIALQNAFKIVYPDAIQHACFFYYVQCLVKNIRSQGLIPYVKNNEMAQICIKMTAALALLPSNKIEEGFQIIRRYSRDSNINLTSFFTYFSNYWIQTRGPEVFSVHGVPRRTNNNIESFHSQLKEKFQTVHPNLWTFLEHLNNLSKKNHIIIQQLERGQRVTRPIKMKYLANSERIMTSTRQLTLGIITVKEFLLQCSHSTETYLRQEINWHNNIEQDENMQASDQEDENMQANDLQDDENMQANVHQDDENQQDNDNNESRNEEDFIIPEELDPDIIYMMEIEENRRILEMQNLPYVQVQVPEVLPAVETKNQANMCVACLDAESTHALSPCGHKSLCLMCLESLVSERCPICNSIFISNLRIW</sequence>
<dbReference type="Pfam" id="PF13920">
    <property type="entry name" value="zf-C3HC4_3"/>
    <property type="match status" value="1"/>
</dbReference>
<dbReference type="Gene3D" id="3.30.40.10">
    <property type="entry name" value="Zinc/RING finger domain, C3HC4 (zinc finger)"/>
    <property type="match status" value="1"/>
</dbReference>
<evidence type="ECO:0000256" key="4">
    <source>
        <dbReference type="SAM" id="MobiDB-lite"/>
    </source>
</evidence>
<keyword evidence="7" id="KW-1185">Reference proteome</keyword>
<feature type="domain" description="RING-type" evidence="5">
    <location>
        <begin position="322"/>
        <end position="359"/>
    </location>
</feature>
<name>A0AAV0XK45_9HEMI</name>
<evidence type="ECO:0000313" key="7">
    <source>
        <dbReference type="Proteomes" id="UP001160148"/>
    </source>
</evidence>
<dbReference type="InterPro" id="IPR001841">
    <property type="entry name" value="Znf_RING"/>
</dbReference>
<protein>
    <recommendedName>
        <fullName evidence="5">RING-type domain-containing protein</fullName>
    </recommendedName>
</protein>
<keyword evidence="2" id="KW-0862">Zinc</keyword>